<dbReference type="HOGENOM" id="CLU_008472_0_0_1"/>
<name>B9WE29_CANDC</name>
<proteinExistence type="predicted"/>
<dbReference type="GO" id="GO:0005730">
    <property type="term" value="C:nucleolus"/>
    <property type="evidence" value="ECO:0007669"/>
    <property type="project" value="TreeGrafter"/>
</dbReference>
<dbReference type="PANTHER" id="PTHR15682:SF2">
    <property type="entry name" value="UNHEALTHY RIBOSOME BIOGENESIS PROTEIN 2 HOMOLOG"/>
    <property type="match status" value="1"/>
</dbReference>
<feature type="domain" description="Nucleolar 27S pre-rRNA processing Urb2/Npa2 C-terminal" evidence="2">
    <location>
        <begin position="915"/>
        <end position="1120"/>
    </location>
</feature>
<dbReference type="PANTHER" id="PTHR15682">
    <property type="entry name" value="UNHEALTHY RIBOSOME BIOGENESIS PROTEIN 2 HOMOLOG"/>
    <property type="match status" value="1"/>
</dbReference>
<gene>
    <name evidence="3" type="ordered locus">Cd36_84310</name>
    <name evidence="4" type="ORF">CD36_84310</name>
</gene>
<evidence type="ECO:0000256" key="1">
    <source>
        <dbReference type="SAM" id="Coils"/>
    </source>
</evidence>
<dbReference type="InterPro" id="IPR052609">
    <property type="entry name" value="Ribosome_Biogenesis_Reg"/>
</dbReference>
<evidence type="ECO:0000313" key="5">
    <source>
        <dbReference type="Proteomes" id="UP000002605"/>
    </source>
</evidence>
<dbReference type="Pfam" id="PF10441">
    <property type="entry name" value="Urb2"/>
    <property type="match status" value="1"/>
</dbReference>
<evidence type="ECO:0000259" key="2">
    <source>
        <dbReference type="Pfam" id="PF10441"/>
    </source>
</evidence>
<dbReference type="GeneID" id="8047173"/>
<dbReference type="GO" id="GO:0042254">
    <property type="term" value="P:ribosome biogenesis"/>
    <property type="evidence" value="ECO:0007669"/>
    <property type="project" value="TreeGrafter"/>
</dbReference>
<dbReference type="RefSeq" id="XP_002419346.1">
    <property type="nucleotide sequence ID" value="XM_002419301.1"/>
</dbReference>
<feature type="coiled-coil region" evidence="1">
    <location>
        <begin position="719"/>
        <end position="746"/>
    </location>
</feature>
<organism evidence="4 5">
    <name type="scientific">Candida dubliniensis (strain CD36 / ATCC MYA-646 / CBS 7987 / NCPF 3949 / NRRL Y-17841)</name>
    <name type="common">Yeast</name>
    <dbReference type="NCBI Taxonomy" id="573826"/>
    <lineage>
        <taxon>Eukaryota</taxon>
        <taxon>Fungi</taxon>
        <taxon>Dikarya</taxon>
        <taxon>Ascomycota</taxon>
        <taxon>Saccharomycotina</taxon>
        <taxon>Pichiomycetes</taxon>
        <taxon>Debaryomycetaceae</taxon>
        <taxon>Candida/Lodderomyces clade</taxon>
        <taxon>Candida</taxon>
    </lineage>
</organism>
<accession>B9WE29</accession>
<protein>
    <submittedName>
        <fullName evidence="4">Ribosome biogenesis protein, putative</fullName>
    </submittedName>
</protein>
<evidence type="ECO:0000313" key="3">
    <source>
        <dbReference type="CGD" id="CAL0000166623"/>
    </source>
</evidence>
<reference evidence="4 5" key="1">
    <citation type="journal article" date="2009" name="Genome Res.">
        <title>Comparative genomics of the fungal pathogens Candida dubliniensis and Candida albicans.</title>
        <authorList>
            <person name="Jackson A.P."/>
            <person name="Gamble J.A."/>
            <person name="Yeomans T."/>
            <person name="Moran G.P."/>
            <person name="Saunders D."/>
            <person name="Harris D."/>
            <person name="Aslett M."/>
            <person name="Barrell J.F."/>
            <person name="Butler G."/>
            <person name="Citiulo F."/>
            <person name="Coleman D.C."/>
            <person name="de Groot P.W.J."/>
            <person name="Goodwin T.J."/>
            <person name="Quail M.A."/>
            <person name="McQuillan J."/>
            <person name="Munro C.A."/>
            <person name="Pain A."/>
            <person name="Poulter R.T."/>
            <person name="Rajandream M.A."/>
            <person name="Renauld H."/>
            <person name="Spiering M.J."/>
            <person name="Tivey A."/>
            <person name="Gow N.A.R."/>
            <person name="Barrell B."/>
            <person name="Sullivan D.J."/>
            <person name="Berriman M."/>
        </authorList>
    </citation>
    <scope>NUCLEOTIDE SEQUENCE [LARGE SCALE GENOMIC DNA]</scope>
    <source>
        <strain evidence="5">CD36 / ATCC MYA-646 / CBS 7987 / NCPF 3949 / NRRL Y-17841</strain>
    </source>
</reference>
<dbReference type="eggNOG" id="ENOG502QTEB">
    <property type="taxonomic scope" value="Eukaryota"/>
</dbReference>
<dbReference type="KEGG" id="cdu:CD36_84310"/>
<dbReference type="AlphaFoldDB" id="B9WE29"/>
<keyword evidence="5" id="KW-1185">Reference proteome</keyword>
<keyword evidence="1" id="KW-0175">Coiled coil</keyword>
<dbReference type="Proteomes" id="UP000002605">
    <property type="component" value="Chromosome 3"/>
</dbReference>
<sequence length="1120" mass="128568">MGKSLVTAEAVTKLLRSKDTSITEIVHTANSLLNDELDIYLPGKEVFVLNLLCDRLNDKSNGKFGTWKFNKDVWSLLLSVWSKLNHQKVDRQRVIQKLKTIEIIFIVLQHSNDNEVFSKLFEFLGILFQESYIIADENSAIQLLKCFVEHMDVLQSNESIVTWTELVRDIYIRACSKISLEGSKKFYSKFFEDCCFPLVDYLAISECSSVSPIFKELLIQGVFNSDSTKFYQSSLERDLKKKEVKEESLIYLYTLTVQLLSAKHMTICEGVYSIMASKSPDLAEKLLSILASSKKTISQSFIESIYKVEIADKPFKQLNWDMVKHIFAIDSELAINKSGFLFKTYKSEFQLDDKVVPVAEVIVDGFARNRELSDFFIKVWPKAIKRDEVWESDEFIYIVSQHVKTFSGKQLIAVIESSFNVDKGSQRAIFTAITKGLTNSSVNLVDAVKPTLLDQDSYFNAIENFWSIRYYLLCLYGADFTIAKQNLKQNIDLYYHFTIFRLLELQVVKDYSKSDQKYFIACIEGEKEMIPQVFKRWLVIFNKFFDTDSLIKLISIGYSDIEFGDVFFEQPKLTTSLLKFIAENLQARMDLIASIPIVCFNKSFKKELLNGLFTLFTSNPTKETLENMHYLLGQPTYSSVLETKFDNLLKLLTVGTDESKLIAYNVIKIVWRNNVQQIKNEENHKYVNDAISKLNSYLDSKPQQIISTELEAILIILTNTKEEGLSENMEAELNELNDKFTNYCIETLNDCKTEDLTTIKWLLQTLVMLPSKSSTFENVISCVKRLDSKILKDASIQSTLFQLICKTTDLNHKSLVYVLSLFVSLQPGLNTELYDVLKLLFQKLSKHSQLYFEVFDFFTGSIGTVPVEFSLSFAQIASIFLSTVPKDTSANRYNSKCFTFYVNALQSENECVTMQILTSLKDLLTNQSWVFKQNLLEITLVIVKIGSQRINSFTNQEKIYILSTQIVSHILLYHRFKIATRHHLILNVMSSLLECLADGNSKLSSNAEAASAYARLLSNLCEPSERVGDKMSHLTTSASYFKKLLRKYLSVLLSNYIYFNLKYTFTRAVNDAIMPGIYSVFAVLSQNELRVVNASLDYGGKAFYKTLYNDYKDHGKWKDQ</sequence>
<evidence type="ECO:0000313" key="4">
    <source>
        <dbReference type="EMBL" id="CAX42940.1"/>
    </source>
</evidence>
<dbReference type="CGD" id="CAL0000166623">
    <property type="gene designation" value="Cd36_84310"/>
</dbReference>
<dbReference type="OrthoDB" id="160374at2759"/>
<dbReference type="InterPro" id="IPR018849">
    <property type="entry name" value="Urb2/Npa2_C"/>
</dbReference>
<dbReference type="EMBL" id="FM992690">
    <property type="protein sequence ID" value="CAX42940.1"/>
    <property type="molecule type" value="Genomic_DNA"/>
</dbReference>